<dbReference type="OrthoDB" id="11266at2157"/>
<keyword evidence="1" id="KW-0472">Membrane</keyword>
<keyword evidence="3" id="KW-1185">Reference proteome</keyword>
<dbReference type="Proteomes" id="UP000058925">
    <property type="component" value="Chromosome"/>
</dbReference>
<name>A0A654M0Q5_9ARCH</name>
<keyword evidence="1" id="KW-0812">Transmembrane</keyword>
<protein>
    <submittedName>
        <fullName evidence="2">Uncharacterized protein</fullName>
    </submittedName>
</protein>
<evidence type="ECO:0000313" key="3">
    <source>
        <dbReference type="Proteomes" id="UP000058925"/>
    </source>
</evidence>
<keyword evidence="1" id="KW-1133">Transmembrane helix</keyword>
<proteinExistence type="predicted"/>
<accession>A0A654M0Q5</accession>
<dbReference type="AlphaFoldDB" id="A0A654M0Q5"/>
<evidence type="ECO:0000256" key="1">
    <source>
        <dbReference type="SAM" id="Phobius"/>
    </source>
</evidence>
<feature type="transmembrane region" description="Helical" evidence="1">
    <location>
        <begin position="6"/>
        <end position="26"/>
    </location>
</feature>
<dbReference type="EMBL" id="CP012850">
    <property type="protein sequence ID" value="ALI37045.1"/>
    <property type="molecule type" value="Genomic_DNA"/>
</dbReference>
<evidence type="ECO:0000313" key="2">
    <source>
        <dbReference type="EMBL" id="ALI37045.1"/>
    </source>
</evidence>
<dbReference type="RefSeq" id="WP_196816200.1">
    <property type="nucleotide sequence ID" value="NZ_CP012850.1"/>
</dbReference>
<sequence>MDFEFSPKWLAVLFVIAGVVVVFMLMGGSLTQLFSSSIQESVTVQIKQGETCIVEPSDGVPRSIDSCPYQQGENITINYKKGLPSLESHNTQAITN</sequence>
<dbReference type="KEGG" id="taa:NMY3_02856"/>
<organism evidence="2 3">
    <name type="scientific">Candidatus Nitrosocosmicus oleophilus</name>
    <dbReference type="NCBI Taxonomy" id="1353260"/>
    <lineage>
        <taxon>Archaea</taxon>
        <taxon>Nitrososphaerota</taxon>
        <taxon>Nitrososphaeria</taxon>
        <taxon>Nitrososphaerales</taxon>
        <taxon>Nitrososphaeraceae</taxon>
        <taxon>Candidatus Nitrosocosmicus</taxon>
    </lineage>
</organism>
<dbReference type="GeneID" id="60422749"/>
<gene>
    <name evidence="2" type="ORF">NMY3_02856</name>
</gene>
<reference evidence="3" key="1">
    <citation type="submission" date="2015-10" db="EMBL/GenBank/DDBJ databases">
        <title>Niche specialization of a soil ammonia-oxidizing archaeon, Candidatus Nitrosocosmicus oleophilus.</title>
        <authorList>
            <person name="Jung M.-Y."/>
            <person name="Rhee S.-K."/>
        </authorList>
    </citation>
    <scope>NUCLEOTIDE SEQUENCE [LARGE SCALE GENOMIC DNA]</scope>
    <source>
        <strain evidence="3">MY3</strain>
    </source>
</reference>